<proteinExistence type="predicted"/>
<evidence type="ECO:0000313" key="4">
    <source>
        <dbReference type="Proteomes" id="UP000176650"/>
    </source>
</evidence>
<dbReference type="Proteomes" id="UP000176650">
    <property type="component" value="Unassembled WGS sequence"/>
</dbReference>
<evidence type="ECO:0000313" key="3">
    <source>
        <dbReference type="EMBL" id="OGD34711.1"/>
    </source>
</evidence>
<dbReference type="NCBIfam" id="TIGR00696">
    <property type="entry name" value="wecG_tagA_cpsF"/>
    <property type="match status" value="1"/>
</dbReference>
<protein>
    <recommendedName>
        <fullName evidence="5">Glycosyltransferase</fullName>
    </recommendedName>
</protein>
<accession>A0A1F5BVT7</accession>
<name>A0A1F5BVT7_9BACT</name>
<organism evidence="3 4">
    <name type="scientific">Candidatus Azambacteria bacterium RIFCSPLOWO2_01_FULL_46_25</name>
    <dbReference type="NCBI Taxonomy" id="1797298"/>
    <lineage>
        <taxon>Bacteria</taxon>
        <taxon>Candidatus Azamiibacteriota</taxon>
    </lineage>
</organism>
<evidence type="ECO:0008006" key="5">
    <source>
        <dbReference type="Google" id="ProtNLM"/>
    </source>
</evidence>
<dbReference type="PANTHER" id="PTHR34136">
    <property type="match status" value="1"/>
</dbReference>
<keyword evidence="1" id="KW-0328">Glycosyltransferase</keyword>
<gene>
    <name evidence="3" type="ORF">A2988_04410</name>
</gene>
<dbReference type="CDD" id="cd06533">
    <property type="entry name" value="Glyco_transf_WecG_TagA"/>
    <property type="match status" value="1"/>
</dbReference>
<evidence type="ECO:0000256" key="2">
    <source>
        <dbReference type="ARBA" id="ARBA00022679"/>
    </source>
</evidence>
<dbReference type="GO" id="GO:0016758">
    <property type="term" value="F:hexosyltransferase activity"/>
    <property type="evidence" value="ECO:0007669"/>
    <property type="project" value="TreeGrafter"/>
</dbReference>
<dbReference type="EMBL" id="MEYS01000001">
    <property type="protein sequence ID" value="OGD34711.1"/>
    <property type="molecule type" value="Genomic_DNA"/>
</dbReference>
<dbReference type="Pfam" id="PF03808">
    <property type="entry name" value="Glyco_tran_WecG"/>
    <property type="match status" value="1"/>
</dbReference>
<dbReference type="PANTHER" id="PTHR34136:SF1">
    <property type="entry name" value="UDP-N-ACETYL-D-MANNOSAMINURONIC ACID TRANSFERASE"/>
    <property type="match status" value="1"/>
</dbReference>
<dbReference type="InterPro" id="IPR004629">
    <property type="entry name" value="WecG_TagA_CpsF"/>
</dbReference>
<comment type="caution">
    <text evidence="3">The sequence shown here is derived from an EMBL/GenBank/DDBJ whole genome shotgun (WGS) entry which is preliminary data.</text>
</comment>
<dbReference type="STRING" id="1797298.A2988_04410"/>
<sequence>MLESDSFHHIITLNPEILLQANRDATYADVLRKGSMVLPDGIGLVWMGRLLGIPFRERIAGVDFMVELVRLAEQKEKTVFLLGGRNGAAQKTAEKLKQRFPKLMIDWSENADSVPNADIVFIALGAPKQELWIDANKSRLPGIKIAMGVGGAFNMIAGIHPRASHFMRSIGLEWLWRLTLEPRRIGRIGNAVIIFPFTLLSRSVWKR</sequence>
<evidence type="ECO:0000256" key="1">
    <source>
        <dbReference type="ARBA" id="ARBA00022676"/>
    </source>
</evidence>
<reference evidence="3 4" key="1">
    <citation type="journal article" date="2016" name="Nat. Commun.">
        <title>Thousands of microbial genomes shed light on interconnected biogeochemical processes in an aquifer system.</title>
        <authorList>
            <person name="Anantharaman K."/>
            <person name="Brown C.T."/>
            <person name="Hug L.A."/>
            <person name="Sharon I."/>
            <person name="Castelle C.J."/>
            <person name="Probst A.J."/>
            <person name="Thomas B.C."/>
            <person name="Singh A."/>
            <person name="Wilkins M.J."/>
            <person name="Karaoz U."/>
            <person name="Brodie E.L."/>
            <person name="Williams K.H."/>
            <person name="Hubbard S.S."/>
            <person name="Banfield J.F."/>
        </authorList>
    </citation>
    <scope>NUCLEOTIDE SEQUENCE [LARGE SCALE GENOMIC DNA]</scope>
</reference>
<keyword evidence="2" id="KW-0808">Transferase</keyword>
<dbReference type="AlphaFoldDB" id="A0A1F5BVT7"/>